<dbReference type="GO" id="GO:0005615">
    <property type="term" value="C:extracellular space"/>
    <property type="evidence" value="ECO:0007669"/>
    <property type="project" value="TreeGrafter"/>
</dbReference>
<dbReference type="GO" id="GO:0005764">
    <property type="term" value="C:lysosome"/>
    <property type="evidence" value="ECO:0007669"/>
    <property type="project" value="TreeGrafter"/>
</dbReference>
<keyword evidence="5" id="KW-1185">Reference proteome</keyword>
<dbReference type="GO" id="GO:0016020">
    <property type="term" value="C:membrane"/>
    <property type="evidence" value="ECO:0007669"/>
    <property type="project" value="GOC"/>
</dbReference>
<dbReference type="PANTHER" id="PTHR10340:SF54">
    <property type="entry name" value="SPHINGOMYELIN PHOSPHODIESTERASE 2"/>
    <property type="match status" value="1"/>
</dbReference>
<accession>A0AAN5C2E1</accession>
<dbReference type="GO" id="GO:0046513">
    <property type="term" value="P:ceramide biosynthetic process"/>
    <property type="evidence" value="ECO:0007669"/>
    <property type="project" value="TreeGrafter"/>
</dbReference>
<evidence type="ECO:0000256" key="3">
    <source>
        <dbReference type="SAM" id="MobiDB-lite"/>
    </source>
</evidence>
<evidence type="ECO:0000256" key="2">
    <source>
        <dbReference type="ARBA" id="ARBA00023180"/>
    </source>
</evidence>
<dbReference type="PANTHER" id="PTHR10340">
    <property type="entry name" value="SPHINGOMYELIN PHOSPHODIESTERASE"/>
    <property type="match status" value="1"/>
</dbReference>
<reference evidence="5" key="1">
    <citation type="submission" date="2022-10" db="EMBL/GenBank/DDBJ databases">
        <title>Genome assembly of Pristionchus species.</title>
        <authorList>
            <person name="Yoshida K."/>
            <person name="Sommer R.J."/>
        </authorList>
    </citation>
    <scope>NUCLEOTIDE SEQUENCE [LARGE SCALE GENOMIC DNA]</scope>
    <source>
        <strain evidence="5">RS5460</strain>
    </source>
</reference>
<dbReference type="EMBL" id="BTRK01000002">
    <property type="protein sequence ID" value="GMR34413.1"/>
    <property type="molecule type" value="Genomic_DNA"/>
</dbReference>
<dbReference type="GO" id="GO:0061750">
    <property type="term" value="F:acid sphingomyelin phosphodiesterase activity"/>
    <property type="evidence" value="ECO:0007669"/>
    <property type="project" value="TreeGrafter"/>
</dbReference>
<evidence type="ECO:0000313" key="5">
    <source>
        <dbReference type="Proteomes" id="UP001328107"/>
    </source>
</evidence>
<dbReference type="Proteomes" id="UP001328107">
    <property type="component" value="Unassembled WGS sequence"/>
</dbReference>
<protein>
    <recommendedName>
        <fullName evidence="6">Sphingomyelin phosphodiesterase</fullName>
    </recommendedName>
</protein>
<organism evidence="4 5">
    <name type="scientific">Pristionchus mayeri</name>
    <dbReference type="NCBI Taxonomy" id="1317129"/>
    <lineage>
        <taxon>Eukaryota</taxon>
        <taxon>Metazoa</taxon>
        <taxon>Ecdysozoa</taxon>
        <taxon>Nematoda</taxon>
        <taxon>Chromadorea</taxon>
        <taxon>Rhabditida</taxon>
        <taxon>Rhabditina</taxon>
        <taxon>Diplogasteromorpha</taxon>
        <taxon>Diplogasteroidea</taxon>
        <taxon>Neodiplogasteridae</taxon>
        <taxon>Pristionchus</taxon>
    </lineage>
</organism>
<feature type="non-terminal residue" evidence="4">
    <location>
        <position position="88"/>
    </location>
</feature>
<evidence type="ECO:0008006" key="6">
    <source>
        <dbReference type="Google" id="ProtNLM"/>
    </source>
</evidence>
<gene>
    <name evidence="4" type="ORF">PMAYCL1PPCAC_04608</name>
</gene>
<sequence length="88" mass="9612">DCGTPVQPHKVLWNLTIPGGKPPVKPWPSVTSPKKTQRVLHLSDIHVDRLYAEGSEAECNDDQKLCCRNPQDGESDAPVKVPAGKWGS</sequence>
<dbReference type="GO" id="GO:0006685">
    <property type="term" value="P:sphingomyelin catabolic process"/>
    <property type="evidence" value="ECO:0007669"/>
    <property type="project" value="TreeGrafter"/>
</dbReference>
<keyword evidence="1" id="KW-0378">Hydrolase</keyword>
<evidence type="ECO:0000256" key="1">
    <source>
        <dbReference type="ARBA" id="ARBA00022801"/>
    </source>
</evidence>
<proteinExistence type="predicted"/>
<name>A0AAN5C2E1_9BILA</name>
<keyword evidence="2" id="KW-0325">Glycoprotein</keyword>
<feature type="region of interest" description="Disordered" evidence="3">
    <location>
        <begin position="69"/>
        <end position="88"/>
    </location>
</feature>
<evidence type="ECO:0000313" key="4">
    <source>
        <dbReference type="EMBL" id="GMR34413.1"/>
    </source>
</evidence>
<feature type="non-terminal residue" evidence="4">
    <location>
        <position position="1"/>
    </location>
</feature>
<dbReference type="AlphaFoldDB" id="A0AAN5C2E1"/>
<comment type="caution">
    <text evidence="4">The sequence shown here is derived from an EMBL/GenBank/DDBJ whole genome shotgun (WGS) entry which is preliminary data.</text>
</comment>